<feature type="domain" description="Tyrosine-protein phosphatase" evidence="15">
    <location>
        <begin position="303"/>
        <end position="458"/>
    </location>
</feature>
<feature type="compositionally biased region" description="Polar residues" evidence="14">
    <location>
        <begin position="952"/>
        <end position="962"/>
    </location>
</feature>
<feature type="compositionally biased region" description="Basic and acidic residues" evidence="14">
    <location>
        <begin position="664"/>
        <end position="675"/>
    </location>
</feature>
<feature type="domain" description="Tyrosine specific protein phosphatases" evidence="16">
    <location>
        <begin position="382"/>
        <end position="447"/>
    </location>
</feature>
<dbReference type="GO" id="GO:0032954">
    <property type="term" value="P:regulation of cytokinetic process"/>
    <property type="evidence" value="ECO:0007669"/>
    <property type="project" value="UniProtKB-ARBA"/>
</dbReference>
<dbReference type="PROSITE" id="PS50056">
    <property type="entry name" value="TYR_PHOSPHATASE_2"/>
    <property type="match status" value="1"/>
</dbReference>
<evidence type="ECO:0000259" key="16">
    <source>
        <dbReference type="PROSITE" id="PS50056"/>
    </source>
</evidence>
<keyword evidence="18" id="KW-1185">Reference proteome</keyword>
<feature type="region of interest" description="Disordered" evidence="14">
    <location>
        <begin position="494"/>
        <end position="523"/>
    </location>
</feature>
<dbReference type="SMART" id="SM00195">
    <property type="entry name" value="DSPc"/>
    <property type="match status" value="1"/>
</dbReference>
<dbReference type="Proteomes" id="UP000245942">
    <property type="component" value="Unassembled WGS sequence"/>
</dbReference>
<keyword evidence="11" id="KW-0539">Nucleus</keyword>
<dbReference type="InterPro" id="IPR016130">
    <property type="entry name" value="Tyr_Pase_AS"/>
</dbReference>
<keyword evidence="7" id="KW-0132">Cell division</keyword>
<dbReference type="EMBL" id="KZ819321">
    <property type="protein sequence ID" value="PWN23868.1"/>
    <property type="molecule type" value="Genomic_DNA"/>
</dbReference>
<keyword evidence="5" id="KW-0963">Cytoplasm</keyword>
<keyword evidence="12" id="KW-0469">Meiosis</keyword>
<dbReference type="STRING" id="1684307.A0A316UG03"/>
<dbReference type="GO" id="GO:0051321">
    <property type="term" value="P:meiotic cell cycle"/>
    <property type="evidence" value="ECO:0007669"/>
    <property type="project" value="UniProtKB-KW"/>
</dbReference>
<feature type="compositionally biased region" description="Basic and acidic residues" evidence="14">
    <location>
        <begin position="698"/>
        <end position="715"/>
    </location>
</feature>
<dbReference type="OrthoDB" id="5632at2759"/>
<feature type="compositionally biased region" description="Low complexity" evidence="14">
    <location>
        <begin position="15"/>
        <end position="40"/>
    </location>
</feature>
<keyword evidence="10" id="KW-0904">Protein phosphatase</keyword>
<feature type="compositionally biased region" description="Polar residues" evidence="14">
    <location>
        <begin position="801"/>
        <end position="820"/>
    </location>
</feature>
<dbReference type="GO" id="GO:0033554">
    <property type="term" value="P:cellular response to stress"/>
    <property type="evidence" value="ECO:0007669"/>
    <property type="project" value="UniProtKB-ARBA"/>
</dbReference>
<dbReference type="FunFam" id="3.90.190.10:FF:000038">
    <property type="entry name" value="Tyrosine-protein phosphatase CDC14"/>
    <property type="match status" value="1"/>
</dbReference>
<dbReference type="EC" id="3.1.3.48" evidence="4"/>
<keyword evidence="13" id="KW-0131">Cell cycle</keyword>
<name>A0A316UG03_9BASI</name>
<keyword evidence="8" id="KW-0498">Mitosis</keyword>
<feature type="compositionally biased region" description="Low complexity" evidence="14">
    <location>
        <begin position="537"/>
        <end position="551"/>
    </location>
</feature>
<feature type="region of interest" description="Disordered" evidence="14">
    <location>
        <begin position="1005"/>
        <end position="1069"/>
    </location>
</feature>
<comment type="similarity">
    <text evidence="3">Belongs to the protein-tyrosine phosphatase family. Non-receptor class CDC14 subfamily.</text>
</comment>
<evidence type="ECO:0000313" key="17">
    <source>
        <dbReference type="EMBL" id="PWN23868.1"/>
    </source>
</evidence>
<proteinExistence type="inferred from homology"/>
<evidence type="ECO:0000259" key="15">
    <source>
        <dbReference type="PROSITE" id="PS50054"/>
    </source>
</evidence>
<evidence type="ECO:0000256" key="11">
    <source>
        <dbReference type="ARBA" id="ARBA00023242"/>
    </source>
</evidence>
<evidence type="ECO:0000256" key="6">
    <source>
        <dbReference type="ARBA" id="ARBA00022553"/>
    </source>
</evidence>
<dbReference type="InterPro" id="IPR020422">
    <property type="entry name" value="TYR_PHOSPHATASE_DUAL_dom"/>
</dbReference>
<feature type="compositionally biased region" description="Low complexity" evidence="14">
    <location>
        <begin position="921"/>
        <end position="938"/>
    </location>
</feature>
<dbReference type="PROSITE" id="PS50054">
    <property type="entry name" value="TYR_PHOSPHATASE_DUAL"/>
    <property type="match status" value="1"/>
</dbReference>
<dbReference type="GO" id="GO:0051301">
    <property type="term" value="P:cell division"/>
    <property type="evidence" value="ECO:0007669"/>
    <property type="project" value="UniProtKB-KW"/>
</dbReference>
<evidence type="ECO:0000256" key="14">
    <source>
        <dbReference type="SAM" id="MobiDB-lite"/>
    </source>
</evidence>
<keyword evidence="6" id="KW-0597">Phosphoprotein</keyword>
<dbReference type="Gene3D" id="3.90.190.10">
    <property type="entry name" value="Protein tyrosine phosphatase superfamily"/>
    <property type="match status" value="2"/>
</dbReference>
<feature type="region of interest" description="Disordered" evidence="14">
    <location>
        <begin position="741"/>
        <end position="962"/>
    </location>
</feature>
<dbReference type="GO" id="GO:0004725">
    <property type="term" value="F:protein tyrosine phosphatase activity"/>
    <property type="evidence" value="ECO:0007669"/>
    <property type="project" value="UniProtKB-EC"/>
</dbReference>
<feature type="compositionally biased region" description="Polar residues" evidence="14">
    <location>
        <begin position="836"/>
        <end position="847"/>
    </location>
</feature>
<dbReference type="GeneID" id="37013106"/>
<dbReference type="SMART" id="SM00404">
    <property type="entry name" value="PTPc_motif"/>
    <property type="match status" value="1"/>
</dbReference>
<gene>
    <name evidence="17" type="ORF">BCV69DRAFT_279779</name>
</gene>
<dbReference type="SUPFAM" id="SSF52799">
    <property type="entry name" value="(Phosphotyrosine protein) phosphatases II"/>
    <property type="match status" value="2"/>
</dbReference>
<dbReference type="GO" id="GO:0005737">
    <property type="term" value="C:cytoplasm"/>
    <property type="evidence" value="ECO:0007669"/>
    <property type="project" value="UniProtKB-SubCell"/>
</dbReference>
<reference evidence="17 18" key="1">
    <citation type="journal article" date="2018" name="Mol. Biol. Evol.">
        <title>Broad Genomic Sampling Reveals a Smut Pathogenic Ancestry of the Fungal Clade Ustilaginomycotina.</title>
        <authorList>
            <person name="Kijpornyongpan T."/>
            <person name="Mondo S.J."/>
            <person name="Barry K."/>
            <person name="Sandor L."/>
            <person name="Lee J."/>
            <person name="Lipzen A."/>
            <person name="Pangilinan J."/>
            <person name="LaButti K."/>
            <person name="Hainaut M."/>
            <person name="Henrissat B."/>
            <person name="Grigoriev I.V."/>
            <person name="Spatafora J.W."/>
            <person name="Aime M.C."/>
        </authorList>
    </citation>
    <scope>NUCLEOTIDE SEQUENCE [LARGE SCALE GENOMIC DNA]</scope>
    <source>
        <strain evidence="17 18">MCA 4718</strain>
    </source>
</reference>
<feature type="compositionally biased region" description="Polar residues" evidence="14">
    <location>
        <begin position="746"/>
        <end position="783"/>
    </location>
</feature>
<evidence type="ECO:0000256" key="13">
    <source>
        <dbReference type="ARBA" id="ARBA00023306"/>
    </source>
</evidence>
<dbReference type="InterPro" id="IPR029260">
    <property type="entry name" value="DSPn"/>
</dbReference>
<evidence type="ECO:0000256" key="4">
    <source>
        <dbReference type="ARBA" id="ARBA00013064"/>
    </source>
</evidence>
<evidence type="ECO:0000256" key="10">
    <source>
        <dbReference type="ARBA" id="ARBA00022912"/>
    </source>
</evidence>
<dbReference type="GO" id="GO:0007096">
    <property type="term" value="P:regulation of exit from mitosis"/>
    <property type="evidence" value="ECO:0007669"/>
    <property type="project" value="UniProtKB-ARBA"/>
</dbReference>
<feature type="compositionally biased region" description="Basic and acidic residues" evidence="14">
    <location>
        <begin position="582"/>
        <end position="601"/>
    </location>
</feature>
<dbReference type="GO" id="GO:0000278">
    <property type="term" value="P:mitotic cell cycle"/>
    <property type="evidence" value="ECO:0007669"/>
    <property type="project" value="UniProtKB-ARBA"/>
</dbReference>
<evidence type="ECO:0000256" key="5">
    <source>
        <dbReference type="ARBA" id="ARBA00022490"/>
    </source>
</evidence>
<evidence type="ECO:0000313" key="18">
    <source>
        <dbReference type="Proteomes" id="UP000245942"/>
    </source>
</evidence>
<accession>A0A316UG03</accession>
<evidence type="ECO:0000256" key="9">
    <source>
        <dbReference type="ARBA" id="ARBA00022801"/>
    </source>
</evidence>
<feature type="region of interest" description="Disordered" evidence="14">
    <location>
        <begin position="537"/>
        <end position="680"/>
    </location>
</feature>
<feature type="region of interest" description="Disordered" evidence="14">
    <location>
        <begin position="692"/>
        <end position="729"/>
    </location>
</feature>
<dbReference type="Pfam" id="PF22785">
    <property type="entry name" value="Tc-R-P"/>
    <property type="match status" value="1"/>
</dbReference>
<organism evidence="17 18">
    <name type="scientific">Pseudomicrostroma glucosiphilum</name>
    <dbReference type="NCBI Taxonomy" id="1684307"/>
    <lineage>
        <taxon>Eukaryota</taxon>
        <taxon>Fungi</taxon>
        <taxon>Dikarya</taxon>
        <taxon>Basidiomycota</taxon>
        <taxon>Ustilaginomycotina</taxon>
        <taxon>Exobasidiomycetes</taxon>
        <taxon>Microstromatales</taxon>
        <taxon>Microstromatales incertae sedis</taxon>
        <taxon>Pseudomicrostroma</taxon>
    </lineage>
</organism>
<evidence type="ECO:0000256" key="3">
    <source>
        <dbReference type="ARBA" id="ARBA00007315"/>
    </source>
</evidence>
<comment type="subcellular location">
    <subcellularLocation>
        <location evidence="2">Cytoplasm</location>
    </subcellularLocation>
    <subcellularLocation>
        <location evidence="1">Nucleus</location>
    </subcellularLocation>
</comment>
<evidence type="ECO:0000256" key="12">
    <source>
        <dbReference type="ARBA" id="ARBA00023254"/>
    </source>
</evidence>
<feature type="compositionally biased region" description="Polar residues" evidence="14">
    <location>
        <begin position="561"/>
        <end position="579"/>
    </location>
</feature>
<dbReference type="InterPro" id="IPR050561">
    <property type="entry name" value="PTP"/>
</dbReference>
<dbReference type="InterPro" id="IPR000387">
    <property type="entry name" value="Tyr_Pase_dom"/>
</dbReference>
<dbReference type="GO" id="GO:0005816">
    <property type="term" value="C:spindle pole body"/>
    <property type="evidence" value="ECO:0007669"/>
    <property type="project" value="UniProtKB-ARBA"/>
</dbReference>
<feature type="compositionally biased region" description="Low complexity" evidence="14">
    <location>
        <begin position="641"/>
        <end position="651"/>
    </location>
</feature>
<dbReference type="CDD" id="cd17657">
    <property type="entry name" value="CDC14_N"/>
    <property type="match status" value="1"/>
</dbReference>
<feature type="compositionally biased region" description="Low complexity" evidence="14">
    <location>
        <begin position="848"/>
        <end position="874"/>
    </location>
</feature>
<feature type="compositionally biased region" description="Basic and acidic residues" evidence="14">
    <location>
        <begin position="496"/>
        <end position="509"/>
    </location>
</feature>
<dbReference type="PANTHER" id="PTHR23339">
    <property type="entry name" value="TYROSINE SPECIFIC PROTEIN PHOSPHATASE AND DUAL SPECIFICITY PROTEIN PHOSPHATASE"/>
    <property type="match status" value="1"/>
</dbReference>
<evidence type="ECO:0000256" key="8">
    <source>
        <dbReference type="ARBA" id="ARBA00022776"/>
    </source>
</evidence>
<evidence type="ECO:0000256" key="2">
    <source>
        <dbReference type="ARBA" id="ARBA00004496"/>
    </source>
</evidence>
<dbReference type="PROSITE" id="PS00383">
    <property type="entry name" value="TYR_PHOSPHATASE_1"/>
    <property type="match status" value="1"/>
</dbReference>
<dbReference type="InterPro" id="IPR029021">
    <property type="entry name" value="Prot-tyrosine_phosphatase-like"/>
</dbReference>
<feature type="compositionally biased region" description="Low complexity" evidence="14">
    <location>
        <begin position="1020"/>
        <end position="1051"/>
    </location>
</feature>
<feature type="region of interest" description="Disordered" evidence="14">
    <location>
        <begin position="1"/>
        <end position="54"/>
    </location>
</feature>
<evidence type="ECO:0000256" key="1">
    <source>
        <dbReference type="ARBA" id="ARBA00004123"/>
    </source>
</evidence>
<dbReference type="CDD" id="cd14499">
    <property type="entry name" value="CDC14_C"/>
    <property type="match status" value="1"/>
</dbReference>
<keyword evidence="9" id="KW-0378">Hydrolase</keyword>
<dbReference type="AlphaFoldDB" id="A0A316UG03"/>
<dbReference type="InterPro" id="IPR003595">
    <property type="entry name" value="Tyr_Pase_cat"/>
</dbReference>
<feature type="compositionally biased region" description="Gly residues" evidence="14">
    <location>
        <begin position="1009"/>
        <end position="1019"/>
    </location>
</feature>
<evidence type="ECO:0000256" key="7">
    <source>
        <dbReference type="ARBA" id="ARBA00022618"/>
    </source>
</evidence>
<protein>
    <recommendedName>
        <fullName evidence="4">protein-tyrosine-phosphatase</fullName>
        <ecNumber evidence="4">3.1.3.48</ecNumber>
    </recommendedName>
</protein>
<sequence length="1069" mass="114088">MLAHSPRAVDLARYGPSSSQSATGSSSSAPQNWQQQQQQQLVTCPDDSDFLDSDADGEACEVEEDLGLASTQGSQAGTASEPALAPEQGLIYVSHRLYFTYFADTLPNPDYLNQGDGCASALFEPPSRQLRPGESAPEYPDKYHWFNIDEDLVYLSFFEDWGPLNVGLFYRFCMHTHQLLNDPSLADRAFVFYTSSNPCRKANGSLLAAMYSMIIDHIEPADAFHPFSQLEFRPFRDAGYGRADYYLTIQDILYGVHRAIEEKLLDLSTFSLEEYEHYEQVQNGDWNWITPSFLAFASPNDREYVAEIKANGGLLPAAGSRMGRKLPKVITNTVRYFKERNVQLVVRLNNPLYDKDIFEEAGIQHVDMYFDDGSNPSEEILRDFIRRAHKVIQRGGSIAVHCKAGLGRTGVLIGAYLIWRYGFSASEVIGFMRIMRPGCVVGPQQHFMYQNFAQWIRWSVKDHAVAQAKKIIEAERAQMAAKGVPVESAVRRLKRHSEEGLDDSRHGADRLVSPDPVTPQARKLPRVIPATAAPAVKPVPCVGQPRKSPSPSRKRPANVVQAPSSRLCSATLQPSSSVNELPRSHSEESLSSLKHAEKDKSTPGSPGGLGVTSLRDSWEKIAGTVSPPRSPKTAATEDQARTPTSTTTASRVLAEAQRLNNATPERRTPGEKEDASQDVVGSVKIIASPARSVTVVRPAHERSRSEASPSAREEIDSPLGTPRANRVPSFAASPQVKAAYNLKPTPRSSPQPQNAGGQWSTNAADHGTTSSKAVLPSSSQQSDAEVLGVLGINPSEDKTTTTRPSLRTFGRTPSSNNSISPAKIRAPVMSAGRSMGVSSTTAGTAMPSTSVRPSASRTTSASRSTSGSNAAASRPTTTNGTSSSRVRPTTTATTRTAPSSTTRGEAPSDRLTNTLRKTSRSGANANANGNSSSSSASGSGNGGLSNGPANSLKSTSTVPVSNSGNAAMLAARANLKRARPSPDVVQGEFAPAVAAVGVGRGGASLTKTGGAGAGVGGRMGVEATTGRGGVSSSSSRPPTSSTATSTAARMGRNVRRRRSSLGAADIGMA</sequence>
<dbReference type="GO" id="GO:0005730">
    <property type="term" value="C:nucleolus"/>
    <property type="evidence" value="ECO:0007669"/>
    <property type="project" value="UniProtKB-ARBA"/>
</dbReference>
<dbReference type="InterPro" id="IPR044506">
    <property type="entry name" value="CDC14_C"/>
</dbReference>
<dbReference type="RefSeq" id="XP_025351028.1">
    <property type="nucleotide sequence ID" value="XM_025491372.1"/>
</dbReference>
<feature type="compositionally biased region" description="Low complexity" evidence="14">
    <location>
        <begin position="881"/>
        <end position="903"/>
    </location>
</feature>
<dbReference type="Pfam" id="PF14671">
    <property type="entry name" value="DSPn"/>
    <property type="match status" value="1"/>
</dbReference>